<keyword evidence="5" id="KW-1185">Reference proteome</keyword>
<dbReference type="InterPro" id="IPR027417">
    <property type="entry name" value="P-loop_NTPase"/>
</dbReference>
<dbReference type="SMART" id="SM00382">
    <property type="entry name" value="AAA"/>
    <property type="match status" value="1"/>
</dbReference>
<keyword evidence="2" id="KW-0067">ATP-binding</keyword>
<dbReference type="InterPro" id="IPR045735">
    <property type="entry name" value="Spore_III_AA_AAA+_ATPase"/>
</dbReference>
<proteinExistence type="predicted"/>
<dbReference type="NCBIfam" id="TIGR02858">
    <property type="entry name" value="spore_III_AA"/>
    <property type="match status" value="1"/>
</dbReference>
<evidence type="ECO:0000256" key="2">
    <source>
        <dbReference type="ARBA" id="ARBA00022840"/>
    </source>
</evidence>
<sequence>MSVLKPISTKAAVPGAPLKEVLEILPLNLRQLLSSLPPDIQNTLEEIRVRQGRPLMLGLARGDGYVTPEGSLSRNSAEAYRIDGEDIERVTHLVSRSSLYALEEELRNGFITLPGGHRVGITGKVLTEQGRVKNIKYISGFNFRISRAVPGVADRVLPYLIAPDGKFYHTMLVSPPRCGKTTLLRDLIRRLSEGVPELAFPGVNVGVVDERSEIAGCYRGVPQRDVGPRTDVLDACPKAAGMMMLLRSMGPVVIATDEIGRQEDVAALEEVLNAGVKVLTTVHGSSLEELADRPALQYLFRIKAIERFVFLGRSRGVGTVEGIMDGRSMQPLEVMLC</sequence>
<organism evidence="4 5">
    <name type="scientific">Desulforamulus ruminis (strain ATCC 23193 / DSM 2154 / NCIMB 8452 / DL)</name>
    <name type="common">Desulfotomaculum ruminis</name>
    <dbReference type="NCBI Taxonomy" id="696281"/>
    <lineage>
        <taxon>Bacteria</taxon>
        <taxon>Bacillati</taxon>
        <taxon>Bacillota</taxon>
        <taxon>Clostridia</taxon>
        <taxon>Eubacteriales</taxon>
        <taxon>Peptococcaceae</taxon>
        <taxon>Desulforamulus</taxon>
    </lineage>
</organism>
<dbReference type="EMBL" id="CP002780">
    <property type="protein sequence ID" value="AEG61301.1"/>
    <property type="molecule type" value="Genomic_DNA"/>
</dbReference>
<name>F6DUB6_DESRL</name>
<dbReference type="Proteomes" id="UP000009234">
    <property type="component" value="Chromosome"/>
</dbReference>
<dbReference type="SUPFAM" id="SSF52540">
    <property type="entry name" value="P-loop containing nucleoside triphosphate hydrolases"/>
    <property type="match status" value="1"/>
</dbReference>
<dbReference type="PANTHER" id="PTHR20953:SF3">
    <property type="entry name" value="P-LOOP CONTAINING NUCLEOSIDE TRIPHOSPHATE HYDROLASES SUPERFAMILY PROTEIN"/>
    <property type="match status" value="1"/>
</dbReference>
<dbReference type="AlphaFoldDB" id="F6DUB6"/>
<dbReference type="PANTHER" id="PTHR20953">
    <property type="entry name" value="KINASE-RELATED"/>
    <property type="match status" value="1"/>
</dbReference>
<dbReference type="Pfam" id="PF19568">
    <property type="entry name" value="Spore_III_AA"/>
    <property type="match status" value="1"/>
</dbReference>
<dbReference type="RefSeq" id="WP_013843053.1">
    <property type="nucleotide sequence ID" value="NC_015589.1"/>
</dbReference>
<dbReference type="InterPro" id="IPR014217">
    <property type="entry name" value="Spore_III_AA"/>
</dbReference>
<evidence type="ECO:0000259" key="3">
    <source>
        <dbReference type="SMART" id="SM00382"/>
    </source>
</evidence>
<dbReference type="STRING" id="696281.Desru_3090"/>
<dbReference type="InterPro" id="IPR003593">
    <property type="entry name" value="AAA+_ATPase"/>
</dbReference>
<dbReference type="HOGENOM" id="CLU_052793_0_0_9"/>
<gene>
    <name evidence="4" type="ordered locus">Desru_3090</name>
</gene>
<reference evidence="5" key="1">
    <citation type="submission" date="2011-05" db="EMBL/GenBank/DDBJ databases">
        <title>Complete sequence of Desulfotomaculum ruminis DSM 2154.</title>
        <authorList>
            <person name="Lucas S."/>
            <person name="Copeland A."/>
            <person name="Lapidus A."/>
            <person name="Cheng J.-F."/>
            <person name="Goodwin L."/>
            <person name="Pitluck S."/>
            <person name="Lu M."/>
            <person name="Detter J.C."/>
            <person name="Han C."/>
            <person name="Tapia R."/>
            <person name="Land M."/>
            <person name="Hauser L."/>
            <person name="Kyrpides N."/>
            <person name="Ivanova N."/>
            <person name="Mikhailova N."/>
            <person name="Pagani I."/>
            <person name="Stams A.J.M."/>
            <person name="Plugge C.M."/>
            <person name="Muyzer G."/>
            <person name="Kuever J."/>
            <person name="Parshina S.N."/>
            <person name="Ivanova A.E."/>
            <person name="Nazina T.N."/>
            <person name="Brambilla E."/>
            <person name="Spring S."/>
            <person name="Klenk H.-P."/>
            <person name="Woyke T."/>
        </authorList>
    </citation>
    <scope>NUCLEOTIDE SEQUENCE [LARGE SCALE GENOMIC DNA]</scope>
    <source>
        <strain evidence="5">ATCC 23193 / DSM 2154 / NCIB 8452 / DL</strain>
    </source>
</reference>
<evidence type="ECO:0000313" key="4">
    <source>
        <dbReference type="EMBL" id="AEG61301.1"/>
    </source>
</evidence>
<dbReference type="KEGG" id="dru:Desru_3090"/>
<keyword evidence="1" id="KW-0547">Nucleotide-binding</keyword>
<accession>F6DUB6</accession>
<reference evidence="4 5" key="2">
    <citation type="journal article" date="2012" name="Stand. Genomic Sci.">
        <title>Complete genome sequence of the sulfate-reducing firmicute Desulfotomaculum ruminis type strain (DL(T)).</title>
        <authorList>
            <person name="Spring S."/>
            <person name="Visser M."/>
            <person name="Lu M."/>
            <person name="Copeland A."/>
            <person name="Lapidus A."/>
            <person name="Lucas S."/>
            <person name="Cheng J.F."/>
            <person name="Han C."/>
            <person name="Tapia R."/>
            <person name="Goodwin L.A."/>
            <person name="Pitluck S."/>
            <person name="Ivanova N."/>
            <person name="Land M."/>
            <person name="Hauser L."/>
            <person name="Larimer F."/>
            <person name="Rohde M."/>
            <person name="Goker M."/>
            <person name="Detter J.C."/>
            <person name="Kyrpides N.C."/>
            <person name="Woyke T."/>
            <person name="Schaap P.J."/>
            <person name="Plugge C.M."/>
            <person name="Muyzer G."/>
            <person name="Kuever J."/>
            <person name="Pereira I.A."/>
            <person name="Parshina S.N."/>
            <person name="Bernier-Latmani R."/>
            <person name="Stams A.J."/>
            <person name="Klenk H.P."/>
        </authorList>
    </citation>
    <scope>NUCLEOTIDE SEQUENCE [LARGE SCALE GENOMIC DNA]</scope>
    <source>
        <strain evidence="5">ATCC 23193 / DSM 2154 / NCIB 8452 / DL</strain>
    </source>
</reference>
<dbReference type="OrthoDB" id="9768243at2"/>
<feature type="domain" description="AAA+ ATPase" evidence="3">
    <location>
        <begin position="166"/>
        <end position="306"/>
    </location>
</feature>
<dbReference type="GO" id="GO:0005524">
    <property type="term" value="F:ATP binding"/>
    <property type="evidence" value="ECO:0007669"/>
    <property type="project" value="UniProtKB-KW"/>
</dbReference>
<dbReference type="Gene3D" id="3.40.50.300">
    <property type="entry name" value="P-loop containing nucleotide triphosphate hydrolases"/>
    <property type="match status" value="1"/>
</dbReference>
<protein>
    <submittedName>
        <fullName evidence="4">Stage III sporulation protein AA</fullName>
    </submittedName>
</protein>
<dbReference type="eggNOG" id="COG3854">
    <property type="taxonomic scope" value="Bacteria"/>
</dbReference>
<evidence type="ECO:0000313" key="5">
    <source>
        <dbReference type="Proteomes" id="UP000009234"/>
    </source>
</evidence>
<evidence type="ECO:0000256" key="1">
    <source>
        <dbReference type="ARBA" id="ARBA00022741"/>
    </source>
</evidence>